<proteinExistence type="predicted"/>
<evidence type="ECO:0000313" key="3">
    <source>
        <dbReference type="Proteomes" id="UP000272942"/>
    </source>
</evidence>
<name>A0A183BCV8_9TREM</name>
<reference evidence="4" key="1">
    <citation type="submission" date="2016-06" db="UniProtKB">
        <authorList>
            <consortium name="WormBaseParasite"/>
        </authorList>
    </citation>
    <scope>IDENTIFICATION</scope>
</reference>
<organism evidence="4">
    <name type="scientific">Echinostoma caproni</name>
    <dbReference type="NCBI Taxonomy" id="27848"/>
    <lineage>
        <taxon>Eukaryota</taxon>
        <taxon>Metazoa</taxon>
        <taxon>Spiralia</taxon>
        <taxon>Lophotrochozoa</taxon>
        <taxon>Platyhelminthes</taxon>
        <taxon>Trematoda</taxon>
        <taxon>Digenea</taxon>
        <taxon>Plagiorchiida</taxon>
        <taxon>Echinostomata</taxon>
        <taxon>Echinostomatoidea</taxon>
        <taxon>Echinostomatidae</taxon>
        <taxon>Echinostoma</taxon>
    </lineage>
</organism>
<gene>
    <name evidence="2" type="ORF">ECPE_LOCUS17043</name>
</gene>
<dbReference type="AlphaFoldDB" id="A0A183BCV8"/>
<reference evidence="2 3" key="2">
    <citation type="submission" date="2018-11" db="EMBL/GenBank/DDBJ databases">
        <authorList>
            <consortium name="Pathogen Informatics"/>
        </authorList>
    </citation>
    <scope>NUCLEOTIDE SEQUENCE [LARGE SCALE GENOMIC DNA]</scope>
    <source>
        <strain evidence="2 3">Egypt</strain>
    </source>
</reference>
<evidence type="ECO:0000256" key="1">
    <source>
        <dbReference type="SAM" id="MobiDB-lite"/>
    </source>
</evidence>
<dbReference type="WBParaSite" id="ECPE_0001708701-mRNA-1">
    <property type="protein sequence ID" value="ECPE_0001708701-mRNA-1"/>
    <property type="gene ID" value="ECPE_0001708701"/>
</dbReference>
<sequence>MGIVPTRQRLSSVTRAPQLPPLAAAAAARGDCEATTPITGELESSGPPETCPRLVNGPRVSDTTDNTGVYSEERSSGDFKLNMTDNNCLPTIPNSVNPEMLEADTNAIQSVSHSDPG</sequence>
<evidence type="ECO:0000313" key="4">
    <source>
        <dbReference type="WBParaSite" id="ECPE_0001708701-mRNA-1"/>
    </source>
</evidence>
<accession>A0A183BCV8</accession>
<evidence type="ECO:0000313" key="2">
    <source>
        <dbReference type="EMBL" id="VDP94320.1"/>
    </source>
</evidence>
<feature type="region of interest" description="Disordered" evidence="1">
    <location>
        <begin position="1"/>
        <end position="82"/>
    </location>
</feature>
<protein>
    <submittedName>
        <fullName evidence="2 4">Uncharacterized protein</fullName>
    </submittedName>
</protein>
<keyword evidence="3" id="KW-1185">Reference proteome</keyword>
<dbReference type="Proteomes" id="UP000272942">
    <property type="component" value="Unassembled WGS sequence"/>
</dbReference>
<dbReference type="EMBL" id="UZAN01067189">
    <property type="protein sequence ID" value="VDP94320.1"/>
    <property type="molecule type" value="Genomic_DNA"/>
</dbReference>